<keyword evidence="4" id="KW-0233">DNA recombination</keyword>
<evidence type="ECO:0000256" key="2">
    <source>
        <dbReference type="ARBA" id="ARBA00008841"/>
    </source>
</evidence>
<comment type="function">
    <text evidence="1">Absolutely required for transposition of IS1.</text>
</comment>
<dbReference type="PANTHER" id="PTHR33293:SF1">
    <property type="entry name" value="INSERTION ELEMENT IS1 1 PROTEIN INSB-RELATED"/>
    <property type="match status" value="1"/>
</dbReference>
<dbReference type="InterPro" id="IPR005063">
    <property type="entry name" value="Transposase_27"/>
</dbReference>
<dbReference type="AlphaFoldDB" id="A0A1T4P3C5"/>
<gene>
    <name evidence="5" type="ORF">SAMN04488132_105118</name>
</gene>
<evidence type="ECO:0000313" key="6">
    <source>
        <dbReference type="Proteomes" id="UP000190888"/>
    </source>
</evidence>
<proteinExistence type="inferred from homology"/>
<dbReference type="STRING" id="413434.SAMN04488132_105118"/>
<comment type="similarity">
    <text evidence="2">Belongs to the transposase 27 family.</text>
</comment>
<reference evidence="5 6" key="1">
    <citation type="submission" date="2017-02" db="EMBL/GenBank/DDBJ databases">
        <authorList>
            <person name="Peterson S.W."/>
        </authorList>
    </citation>
    <scope>NUCLEOTIDE SEQUENCE [LARGE SCALE GENOMIC DNA]</scope>
    <source>
        <strain evidence="5 6">DSM 22335</strain>
    </source>
</reference>
<name>A0A1T4P3C5_9BACT</name>
<organism evidence="5 6">
    <name type="scientific">Sediminibacterium ginsengisoli</name>
    <dbReference type="NCBI Taxonomy" id="413434"/>
    <lineage>
        <taxon>Bacteria</taxon>
        <taxon>Pseudomonadati</taxon>
        <taxon>Bacteroidota</taxon>
        <taxon>Chitinophagia</taxon>
        <taxon>Chitinophagales</taxon>
        <taxon>Chitinophagaceae</taxon>
        <taxon>Sediminibacterium</taxon>
    </lineage>
</organism>
<dbReference type="PANTHER" id="PTHR33293">
    <property type="entry name" value="INSERTION ELEMENT IS1 1 PROTEIN INSB-RELATED"/>
    <property type="match status" value="1"/>
</dbReference>
<accession>A0A1T4P3C5</accession>
<evidence type="ECO:0000313" key="5">
    <source>
        <dbReference type="EMBL" id="SJZ85807.1"/>
    </source>
</evidence>
<sequence length="177" mass="20274">MELLPKLVCESVGIRGMARILKIGAGTVIRKLKYIAGNLVKPSVSPDCKEVELDEIRTYIGKKENMCWIAYAICSRTKTPLDFIIGRRTKQSLSILVYSLLSAQVEKIKTDNLNIYRALIPRHMHISNAYNINHIERCNLNLRTHLKRLSRRTICFSRSAEMLSACLSIYFWFPASI</sequence>
<evidence type="ECO:0000256" key="3">
    <source>
        <dbReference type="ARBA" id="ARBA00022578"/>
    </source>
</evidence>
<evidence type="ECO:0000256" key="1">
    <source>
        <dbReference type="ARBA" id="ARBA00004091"/>
    </source>
</evidence>
<evidence type="ECO:0000256" key="4">
    <source>
        <dbReference type="ARBA" id="ARBA00023172"/>
    </source>
</evidence>
<dbReference type="GO" id="GO:0006313">
    <property type="term" value="P:DNA transposition"/>
    <property type="evidence" value="ECO:0007669"/>
    <property type="project" value="InterPro"/>
</dbReference>
<keyword evidence="3" id="KW-0815">Transposition</keyword>
<dbReference type="GO" id="GO:0003677">
    <property type="term" value="F:DNA binding"/>
    <property type="evidence" value="ECO:0007669"/>
    <property type="project" value="InterPro"/>
</dbReference>
<keyword evidence="6" id="KW-1185">Reference proteome</keyword>
<dbReference type="InterPro" id="IPR051354">
    <property type="entry name" value="Transposase_27_IS1"/>
</dbReference>
<dbReference type="NCBIfam" id="NF033558">
    <property type="entry name" value="transpos_IS1"/>
    <property type="match status" value="1"/>
</dbReference>
<protein>
    <submittedName>
        <fullName evidence="5">Transposase and inactivated derivatives, IS1 family</fullName>
    </submittedName>
</protein>
<dbReference type="Pfam" id="PF03400">
    <property type="entry name" value="DDE_Tnp_IS1"/>
    <property type="match status" value="1"/>
</dbReference>
<dbReference type="EMBL" id="FUWH01000005">
    <property type="protein sequence ID" value="SJZ85807.1"/>
    <property type="molecule type" value="Genomic_DNA"/>
</dbReference>
<dbReference type="GO" id="GO:0004803">
    <property type="term" value="F:transposase activity"/>
    <property type="evidence" value="ECO:0007669"/>
    <property type="project" value="InterPro"/>
</dbReference>
<dbReference type="Proteomes" id="UP000190888">
    <property type="component" value="Unassembled WGS sequence"/>
</dbReference>